<dbReference type="InterPro" id="IPR005269">
    <property type="entry name" value="LOG"/>
</dbReference>
<dbReference type="EC" id="3.2.2.n1" evidence="3"/>
<dbReference type="PANTHER" id="PTHR31223:SF70">
    <property type="entry name" value="LOG FAMILY PROTEIN YJL055W"/>
    <property type="match status" value="1"/>
</dbReference>
<dbReference type="PANTHER" id="PTHR31223">
    <property type="entry name" value="LOG FAMILY PROTEIN YJL055W"/>
    <property type="match status" value="1"/>
</dbReference>
<name>A0ABR7YIL0_9SPHI</name>
<comment type="similarity">
    <text evidence="2 3">Belongs to the LOG family.</text>
</comment>
<proteinExistence type="inferred from homology"/>
<dbReference type="NCBIfam" id="TIGR00730">
    <property type="entry name" value="Rossman fold protein, TIGR00730 family"/>
    <property type="match status" value="1"/>
</dbReference>
<dbReference type="EMBL" id="JACOIJ010000060">
    <property type="protein sequence ID" value="MBD1431122.1"/>
    <property type="molecule type" value="Genomic_DNA"/>
</dbReference>
<keyword evidence="3" id="KW-0203">Cytokinin biosynthesis</keyword>
<evidence type="ECO:0000256" key="2">
    <source>
        <dbReference type="ARBA" id="ARBA00006763"/>
    </source>
</evidence>
<dbReference type="InterPro" id="IPR031100">
    <property type="entry name" value="LOG_fam"/>
</dbReference>
<evidence type="ECO:0000313" key="4">
    <source>
        <dbReference type="EMBL" id="MBD1431122.1"/>
    </source>
</evidence>
<accession>A0ABR7YIL0</accession>
<dbReference type="RefSeq" id="WP_165292584.1">
    <property type="nucleotide sequence ID" value="NZ_JACOIJ010000060.1"/>
</dbReference>
<reference evidence="4 5" key="1">
    <citation type="submission" date="2020-08" db="EMBL/GenBank/DDBJ databases">
        <title>Sphingobacterium sp. DN04309 isolated from aquaculture water.</title>
        <authorList>
            <person name="Zhang M."/>
        </authorList>
    </citation>
    <scope>NUCLEOTIDE SEQUENCE [LARGE SCALE GENOMIC DNA]</scope>
    <source>
        <strain evidence="4 5">DN04309</strain>
    </source>
</reference>
<comment type="caution">
    <text evidence="4">The sequence shown here is derived from an EMBL/GenBank/DDBJ whole genome shotgun (WGS) entry which is preliminary data.</text>
</comment>
<evidence type="ECO:0000256" key="1">
    <source>
        <dbReference type="ARBA" id="ARBA00000274"/>
    </source>
</evidence>
<protein>
    <recommendedName>
        <fullName evidence="3">Cytokinin riboside 5'-monophosphate phosphoribohydrolase</fullName>
        <ecNumber evidence="3">3.2.2.n1</ecNumber>
    </recommendedName>
</protein>
<dbReference type="Proteomes" id="UP000651271">
    <property type="component" value="Unassembled WGS sequence"/>
</dbReference>
<sequence length="195" mass="21197">MRFKSIAVFCASSPGFDAVWTQRAYGVGEFLATQNITLVYGGGRVGLMGAVADGALANNGKVVGVIPHFLNSKEIGHSGVTDLIAVDNMHQRKTLMNDLSEAFIALPGGYGTMEEVFEVITWGQLGLHQKPVGLLNINGFYDHLIAFLQNMVDVGLLKKQNQEMLLVGNTIEELLEKMNSYVAPAVPKWLSKENS</sequence>
<comment type="catalytic activity">
    <reaction evidence="1">
        <text>AMP + H2O = D-ribose 5-phosphate + adenine</text>
        <dbReference type="Rhea" id="RHEA:20129"/>
        <dbReference type="ChEBI" id="CHEBI:15377"/>
        <dbReference type="ChEBI" id="CHEBI:16708"/>
        <dbReference type="ChEBI" id="CHEBI:78346"/>
        <dbReference type="ChEBI" id="CHEBI:456215"/>
        <dbReference type="EC" id="3.2.2.4"/>
    </reaction>
</comment>
<gene>
    <name evidence="4" type="ORF">H8B04_16465</name>
</gene>
<dbReference type="Pfam" id="PF03641">
    <property type="entry name" value="Lysine_decarbox"/>
    <property type="match status" value="1"/>
</dbReference>
<keyword evidence="5" id="KW-1185">Reference proteome</keyword>
<evidence type="ECO:0000313" key="5">
    <source>
        <dbReference type="Proteomes" id="UP000651271"/>
    </source>
</evidence>
<keyword evidence="3" id="KW-0378">Hydrolase</keyword>
<organism evidence="4 5">
    <name type="scientific">Sphingobacterium litopenaei</name>
    <dbReference type="NCBI Taxonomy" id="2763500"/>
    <lineage>
        <taxon>Bacteria</taxon>
        <taxon>Pseudomonadati</taxon>
        <taxon>Bacteroidota</taxon>
        <taxon>Sphingobacteriia</taxon>
        <taxon>Sphingobacteriales</taxon>
        <taxon>Sphingobacteriaceae</taxon>
        <taxon>Sphingobacterium</taxon>
    </lineage>
</organism>
<dbReference type="Gene3D" id="3.40.50.450">
    <property type="match status" value="1"/>
</dbReference>
<evidence type="ECO:0000256" key="3">
    <source>
        <dbReference type="RuleBase" id="RU363015"/>
    </source>
</evidence>
<dbReference type="SUPFAM" id="SSF102405">
    <property type="entry name" value="MCP/YpsA-like"/>
    <property type="match status" value="1"/>
</dbReference>